<evidence type="ECO:0000313" key="2">
    <source>
        <dbReference type="Proteomes" id="UP001148662"/>
    </source>
</evidence>
<organism evidence="1 2">
    <name type="scientific">Phlebia brevispora</name>
    <dbReference type="NCBI Taxonomy" id="194682"/>
    <lineage>
        <taxon>Eukaryota</taxon>
        <taxon>Fungi</taxon>
        <taxon>Dikarya</taxon>
        <taxon>Basidiomycota</taxon>
        <taxon>Agaricomycotina</taxon>
        <taxon>Agaricomycetes</taxon>
        <taxon>Polyporales</taxon>
        <taxon>Meruliaceae</taxon>
        <taxon>Phlebia</taxon>
    </lineage>
</organism>
<comment type="caution">
    <text evidence="1">The sequence shown here is derived from an EMBL/GenBank/DDBJ whole genome shotgun (WGS) entry which is preliminary data.</text>
</comment>
<gene>
    <name evidence="1" type="ORF">NM688_g6787</name>
</gene>
<keyword evidence="2" id="KW-1185">Reference proteome</keyword>
<sequence length="76" mass="8457">MASWMMGSEEGRASGDNGELHSLAASHRTVCDSPDRLDELVRPDLQYIEVPRQSHAREVYSLVVTEYETLASPTAH</sequence>
<protein>
    <submittedName>
        <fullName evidence="1">Uncharacterized protein</fullName>
    </submittedName>
</protein>
<proteinExistence type="predicted"/>
<reference evidence="1" key="1">
    <citation type="submission" date="2022-07" db="EMBL/GenBank/DDBJ databases">
        <title>Genome Sequence of Phlebia brevispora.</title>
        <authorList>
            <person name="Buettner E."/>
        </authorList>
    </citation>
    <scope>NUCLEOTIDE SEQUENCE</scope>
    <source>
        <strain evidence="1">MPL23</strain>
    </source>
</reference>
<dbReference type="Proteomes" id="UP001148662">
    <property type="component" value="Unassembled WGS sequence"/>
</dbReference>
<dbReference type="EMBL" id="JANHOG010001455">
    <property type="protein sequence ID" value="KAJ3536806.1"/>
    <property type="molecule type" value="Genomic_DNA"/>
</dbReference>
<accession>A0ACC1SCI5</accession>
<name>A0ACC1SCI5_9APHY</name>
<evidence type="ECO:0000313" key="1">
    <source>
        <dbReference type="EMBL" id="KAJ3536806.1"/>
    </source>
</evidence>